<keyword evidence="2" id="KW-1185">Reference proteome</keyword>
<evidence type="ECO:0000313" key="1">
    <source>
        <dbReference type="EMBL" id="QDT63618.1"/>
    </source>
</evidence>
<sequence length="426" mass="47320">MKSYLNQLAEFDRRQFLRAGAATIALPSLEAFAASKTPDSLIDRPHNFVAIGTYLGWHPQSFFPKGTGAGYELSPILQPLSEHRDHFTVFSGLDHRAPNGHKAWSNFLCGETPDTYSLDQLIVDHIGGDTRFPSLQLTAGKGEGAKAMSFTERGIGLPMIQRPSVLYKQLFISEADRARSEYLLRSGNSSLDFVLEEARRIQPALSKTDRRKLDEYFDSVRSVENRISRQLKSIDEPIPETDYKLPNYDPVAPNLLIEAEQIMYDLMVLAIDSGSTHVQSLFLDGLGQVLTFDGEPLKAGYHALSHHGNNPAMIHDLVMIEQAHMKCLSNFLQQMKDKKTAQGKSLLDDTIVLLGTGMGDASRHSNSNLPTLVAGGGFQHGQHLAIDRKQKNAPLLGDLYLTLMQKLGIEVDQFSNADRNLNQLFS</sequence>
<dbReference type="OrthoDB" id="9146593at2"/>
<dbReference type="PROSITE" id="PS51318">
    <property type="entry name" value="TAT"/>
    <property type="match status" value="1"/>
</dbReference>
<protein>
    <recommendedName>
        <fullName evidence="3">DUF1552 domain-containing protein</fullName>
    </recommendedName>
</protein>
<proteinExistence type="predicted"/>
<organism evidence="1 2">
    <name type="scientific">Calycomorphotria hydatis</name>
    <dbReference type="NCBI Taxonomy" id="2528027"/>
    <lineage>
        <taxon>Bacteria</taxon>
        <taxon>Pseudomonadati</taxon>
        <taxon>Planctomycetota</taxon>
        <taxon>Planctomycetia</taxon>
        <taxon>Planctomycetales</taxon>
        <taxon>Planctomycetaceae</taxon>
        <taxon>Calycomorphotria</taxon>
    </lineage>
</organism>
<evidence type="ECO:0000313" key="2">
    <source>
        <dbReference type="Proteomes" id="UP000319976"/>
    </source>
</evidence>
<dbReference type="RefSeq" id="WP_145260075.1">
    <property type="nucleotide sequence ID" value="NZ_CP036316.1"/>
</dbReference>
<name>A0A517T5I1_9PLAN</name>
<dbReference type="EMBL" id="CP036316">
    <property type="protein sequence ID" value="QDT63618.1"/>
    <property type="molecule type" value="Genomic_DNA"/>
</dbReference>
<dbReference type="InterPro" id="IPR006311">
    <property type="entry name" value="TAT_signal"/>
</dbReference>
<dbReference type="Pfam" id="PF07586">
    <property type="entry name" value="HXXSHH"/>
    <property type="match status" value="1"/>
</dbReference>
<accession>A0A517T5I1</accession>
<dbReference type="AlphaFoldDB" id="A0A517T5I1"/>
<dbReference type="Proteomes" id="UP000319976">
    <property type="component" value="Chromosome"/>
</dbReference>
<dbReference type="KEGG" id="chya:V22_08420"/>
<gene>
    <name evidence="1" type="ORF">V22_08420</name>
</gene>
<reference evidence="1 2" key="1">
    <citation type="submission" date="2019-02" db="EMBL/GenBank/DDBJ databases">
        <title>Deep-cultivation of Planctomycetes and their phenomic and genomic characterization uncovers novel biology.</title>
        <authorList>
            <person name="Wiegand S."/>
            <person name="Jogler M."/>
            <person name="Boedeker C."/>
            <person name="Pinto D."/>
            <person name="Vollmers J."/>
            <person name="Rivas-Marin E."/>
            <person name="Kohn T."/>
            <person name="Peeters S.H."/>
            <person name="Heuer A."/>
            <person name="Rast P."/>
            <person name="Oberbeckmann S."/>
            <person name="Bunk B."/>
            <person name="Jeske O."/>
            <person name="Meyerdierks A."/>
            <person name="Storesund J.E."/>
            <person name="Kallscheuer N."/>
            <person name="Luecker S."/>
            <person name="Lage O.M."/>
            <person name="Pohl T."/>
            <person name="Merkel B.J."/>
            <person name="Hornburger P."/>
            <person name="Mueller R.-W."/>
            <person name="Bruemmer F."/>
            <person name="Labrenz M."/>
            <person name="Spormann A.M."/>
            <person name="Op den Camp H."/>
            <person name="Overmann J."/>
            <person name="Amann R."/>
            <person name="Jetten M.S.M."/>
            <person name="Mascher T."/>
            <person name="Medema M.H."/>
            <person name="Devos D.P."/>
            <person name="Kaster A.-K."/>
            <person name="Ovreas L."/>
            <person name="Rohde M."/>
            <person name="Galperin M.Y."/>
            <person name="Jogler C."/>
        </authorList>
    </citation>
    <scope>NUCLEOTIDE SEQUENCE [LARGE SCALE GENOMIC DNA]</scope>
    <source>
        <strain evidence="1 2">V22</strain>
    </source>
</reference>
<evidence type="ECO:0008006" key="3">
    <source>
        <dbReference type="Google" id="ProtNLM"/>
    </source>
</evidence>
<dbReference type="InterPro" id="IPR011447">
    <property type="entry name" value="DUF1552"/>
</dbReference>